<proteinExistence type="predicted"/>
<gene>
    <name evidence="2" type="ORF">PCOR1329_LOCUS84269</name>
</gene>
<organism evidence="2 3">
    <name type="scientific">Prorocentrum cordatum</name>
    <dbReference type="NCBI Taxonomy" id="2364126"/>
    <lineage>
        <taxon>Eukaryota</taxon>
        <taxon>Sar</taxon>
        <taxon>Alveolata</taxon>
        <taxon>Dinophyceae</taxon>
        <taxon>Prorocentrales</taxon>
        <taxon>Prorocentraceae</taxon>
        <taxon>Prorocentrum</taxon>
    </lineage>
</organism>
<dbReference type="Proteomes" id="UP001189429">
    <property type="component" value="Unassembled WGS sequence"/>
</dbReference>
<evidence type="ECO:0000313" key="2">
    <source>
        <dbReference type="EMBL" id="CAK0909994.1"/>
    </source>
</evidence>
<feature type="region of interest" description="Disordered" evidence="1">
    <location>
        <begin position="1"/>
        <end position="53"/>
    </location>
</feature>
<accession>A0ABN9YFE0</accession>
<evidence type="ECO:0000256" key="1">
    <source>
        <dbReference type="SAM" id="MobiDB-lite"/>
    </source>
</evidence>
<keyword evidence="3" id="KW-1185">Reference proteome</keyword>
<feature type="non-terminal residue" evidence="2">
    <location>
        <position position="1"/>
    </location>
</feature>
<feature type="compositionally biased region" description="Low complexity" evidence="1">
    <location>
        <begin position="43"/>
        <end position="53"/>
    </location>
</feature>
<comment type="caution">
    <text evidence="2">The sequence shown here is derived from an EMBL/GenBank/DDBJ whole genome shotgun (WGS) entry which is preliminary data.</text>
</comment>
<dbReference type="EMBL" id="CAUYUJ010022303">
    <property type="protein sequence ID" value="CAK0909994.1"/>
    <property type="molecule type" value="Genomic_DNA"/>
</dbReference>
<reference evidence="2" key="1">
    <citation type="submission" date="2023-10" db="EMBL/GenBank/DDBJ databases">
        <authorList>
            <person name="Chen Y."/>
            <person name="Shah S."/>
            <person name="Dougan E. K."/>
            <person name="Thang M."/>
            <person name="Chan C."/>
        </authorList>
    </citation>
    <scope>NUCLEOTIDE SEQUENCE [LARGE SCALE GENOMIC DNA]</scope>
</reference>
<feature type="compositionally biased region" description="Basic residues" evidence="1">
    <location>
        <begin position="1"/>
        <end position="10"/>
    </location>
</feature>
<sequence>HGRLHVRRGQRPGLGPAGGAGPHPEGLRDDRGGRPPGRREPAGPRGAAVPVGG</sequence>
<feature type="non-terminal residue" evidence="2">
    <location>
        <position position="53"/>
    </location>
</feature>
<evidence type="ECO:0000313" key="3">
    <source>
        <dbReference type="Proteomes" id="UP001189429"/>
    </source>
</evidence>
<protein>
    <submittedName>
        <fullName evidence="2">Uncharacterized protein</fullName>
    </submittedName>
</protein>
<feature type="compositionally biased region" description="Basic and acidic residues" evidence="1">
    <location>
        <begin position="25"/>
        <end position="42"/>
    </location>
</feature>
<name>A0ABN9YFE0_9DINO</name>